<dbReference type="STRING" id="75913.A0A0K0F131"/>
<dbReference type="PANTHER" id="PTHR46599:SF3">
    <property type="entry name" value="PIGGYBAC TRANSPOSABLE ELEMENT-DERIVED PROTEIN 4"/>
    <property type="match status" value="1"/>
</dbReference>
<keyword evidence="2" id="KW-1185">Reference proteome</keyword>
<accession>A0A0K0F131</accession>
<dbReference type="AlphaFoldDB" id="A0A0K0F131"/>
<organism evidence="2 3">
    <name type="scientific">Strongyloides venezuelensis</name>
    <name type="common">Threadworm</name>
    <dbReference type="NCBI Taxonomy" id="75913"/>
    <lineage>
        <taxon>Eukaryota</taxon>
        <taxon>Metazoa</taxon>
        <taxon>Ecdysozoa</taxon>
        <taxon>Nematoda</taxon>
        <taxon>Chromadorea</taxon>
        <taxon>Rhabditida</taxon>
        <taxon>Tylenchina</taxon>
        <taxon>Panagrolaimomorpha</taxon>
        <taxon>Strongyloidoidea</taxon>
        <taxon>Strongyloididae</taxon>
        <taxon>Strongyloides</taxon>
    </lineage>
</organism>
<reference evidence="3" key="2">
    <citation type="submission" date="2015-08" db="UniProtKB">
        <authorList>
            <consortium name="WormBaseParasite"/>
        </authorList>
    </citation>
    <scope>IDENTIFICATION</scope>
</reference>
<sequence length="263" mass="31122">MTYLIFENFKYLKVGRLIDYDDLCFKKLSLENKGNYDDEENDVNLDNNFFYVNGSFSSVSSEYESKDTQDSWSHIITKPSRWKFRDPTLCLNKNLVSKCKTPSDYYNLFFYDKMIDFIVQETNRYGPTKDSAFISTDDVEMRKFLAVVIQMSVMPRARFFSSMQSLHVSNNKKHWVKIIQNCEIYGFIFIKMKTMKWYLRIFFVFTQAVVVNAWNNYQPNSGSKIKIVDFKRQIVASILKLEKPKVSKIRHILETVTGDRRVS</sequence>
<dbReference type="Pfam" id="PF13843">
    <property type="entry name" value="DDE_Tnp_1_7"/>
    <property type="match status" value="1"/>
</dbReference>
<dbReference type="Proteomes" id="UP000035680">
    <property type="component" value="Unassembled WGS sequence"/>
</dbReference>
<name>A0A0K0F131_STRVS</name>
<evidence type="ECO:0000313" key="2">
    <source>
        <dbReference type="Proteomes" id="UP000035680"/>
    </source>
</evidence>
<proteinExistence type="predicted"/>
<dbReference type="WBParaSite" id="SVE_0249800.1">
    <property type="protein sequence ID" value="SVE_0249800.1"/>
    <property type="gene ID" value="SVE_0249800"/>
</dbReference>
<feature type="domain" description="PiggyBac transposable element-derived protein" evidence="1">
    <location>
        <begin position="101"/>
        <end position="160"/>
    </location>
</feature>
<evidence type="ECO:0000259" key="1">
    <source>
        <dbReference type="Pfam" id="PF13843"/>
    </source>
</evidence>
<dbReference type="InterPro" id="IPR029526">
    <property type="entry name" value="PGBD"/>
</dbReference>
<protein>
    <submittedName>
        <fullName evidence="3">DDE_Tnp_1_7 domain-containing protein</fullName>
    </submittedName>
</protein>
<dbReference type="PANTHER" id="PTHR46599">
    <property type="entry name" value="PIGGYBAC TRANSPOSABLE ELEMENT-DERIVED PROTEIN 4"/>
    <property type="match status" value="1"/>
</dbReference>
<evidence type="ECO:0000313" key="3">
    <source>
        <dbReference type="WBParaSite" id="SVE_0249800.1"/>
    </source>
</evidence>
<reference evidence="2" key="1">
    <citation type="submission" date="2014-07" db="EMBL/GenBank/DDBJ databases">
        <authorList>
            <person name="Martin A.A"/>
            <person name="De Silva N."/>
        </authorList>
    </citation>
    <scope>NUCLEOTIDE SEQUENCE</scope>
</reference>